<name>A0A5P2BJY9_STRVZ</name>
<dbReference type="OrthoDB" id="4515750at2"/>
<dbReference type="InterPro" id="IPR036239">
    <property type="entry name" value="PrenylTrfase-like_sf"/>
</dbReference>
<proteinExistence type="inferred from homology"/>
<dbReference type="CDD" id="cd13931">
    <property type="entry name" value="PT-CloQ_NphB"/>
    <property type="match status" value="1"/>
</dbReference>
<keyword evidence="3 4" id="KW-0808">Transferase</keyword>
<dbReference type="GO" id="GO:0004659">
    <property type="term" value="F:prenyltransferase activity"/>
    <property type="evidence" value="ECO:0007669"/>
    <property type="project" value="UniProtKB-KW"/>
</dbReference>
<dbReference type="SFLD" id="SFLDG01163">
    <property type="entry name" value="II"/>
    <property type="match status" value="1"/>
</dbReference>
<dbReference type="Proteomes" id="UP000323046">
    <property type="component" value="Chromosome"/>
</dbReference>
<dbReference type="Pfam" id="PF11468">
    <property type="entry name" value="PTase_Orf2"/>
    <property type="match status" value="1"/>
</dbReference>
<evidence type="ECO:0000256" key="2">
    <source>
        <dbReference type="ARBA" id="ARBA00022602"/>
    </source>
</evidence>
<comment type="similarity">
    <text evidence="1">Belongs to the aromatic prenyltransferase family.</text>
</comment>
<evidence type="ECO:0000256" key="1">
    <source>
        <dbReference type="ARBA" id="ARBA00005368"/>
    </source>
</evidence>
<keyword evidence="2" id="KW-0637">Prenyltransferase</keyword>
<protein>
    <submittedName>
        <fullName evidence="4">Prenyltransferase</fullName>
    </submittedName>
</protein>
<reference evidence="4 5" key="1">
    <citation type="submission" date="2018-05" db="EMBL/GenBank/DDBJ databases">
        <title>Streptomyces venezuelae.</title>
        <authorList>
            <person name="Kim W."/>
            <person name="Lee N."/>
            <person name="Cho B.-K."/>
        </authorList>
    </citation>
    <scope>NUCLEOTIDE SEQUENCE [LARGE SCALE GENOMIC DNA]</scope>
    <source>
        <strain evidence="4 5">ATCC 14583</strain>
    </source>
</reference>
<dbReference type="InterPro" id="IPR020965">
    <property type="entry name" value="Prenyltransferase_CloQ"/>
</dbReference>
<accession>A0A5P2BJY9</accession>
<sequence>MPAMSRAITHALIDDPKPNCLMRSCSQQTPRSSGGTMSEFANLEELYSIIEKTARLVDVTASRDKVWPILNAYEDVVGQSVISFRASTGSSADDLDARFTMLPKGFDPYARALEHGLTPKTDHAVGSLLKEVHANTPITSCGVDFGVAGGFTKTWSFPSAENLIKVSDLVELPSIPAAVGANLDFFKKWGIDEMVSTVGIDYSKRTMNLYFGGGVGDRVPAEVFEEKGVRAILGELGLSEPSEELLRFCERSFVIYVTLNWDSPAINRFTYSVMTPEPLGLPISFAPTFERLIKEAPYDTTGRNYVYGIASTPKGEYHKIASYYQWQKRVEKLLRSDS</sequence>
<evidence type="ECO:0000313" key="5">
    <source>
        <dbReference type="Proteomes" id="UP000323046"/>
    </source>
</evidence>
<evidence type="ECO:0000256" key="3">
    <source>
        <dbReference type="ARBA" id="ARBA00022679"/>
    </source>
</evidence>
<dbReference type="SUPFAM" id="SSF143492">
    <property type="entry name" value="Prenyltransferase-like"/>
    <property type="match status" value="1"/>
</dbReference>
<organism evidence="4 5">
    <name type="scientific">Streptomyces venezuelae</name>
    <dbReference type="NCBI Taxonomy" id="54571"/>
    <lineage>
        <taxon>Bacteria</taxon>
        <taxon>Bacillati</taxon>
        <taxon>Actinomycetota</taxon>
        <taxon>Actinomycetes</taxon>
        <taxon>Kitasatosporales</taxon>
        <taxon>Streptomycetaceae</taxon>
        <taxon>Streptomyces</taxon>
    </lineage>
</organism>
<dbReference type="SFLD" id="SFLDS00036">
    <property type="entry name" value="Aromatic_Prenyltransferase"/>
    <property type="match status" value="1"/>
</dbReference>
<gene>
    <name evidence="4" type="ORF">DEJ47_31395</name>
</gene>
<dbReference type="InterPro" id="IPR033964">
    <property type="entry name" value="ABBA"/>
</dbReference>
<dbReference type="AlphaFoldDB" id="A0A5P2BJY9"/>
<dbReference type="EMBL" id="CP029193">
    <property type="protein sequence ID" value="QES30340.1"/>
    <property type="molecule type" value="Genomic_DNA"/>
</dbReference>
<evidence type="ECO:0000313" key="4">
    <source>
        <dbReference type="EMBL" id="QES30340.1"/>
    </source>
</evidence>
<keyword evidence="5" id="KW-1185">Reference proteome</keyword>